<dbReference type="AlphaFoldDB" id="C6LLJ2"/>
<dbReference type="RefSeq" id="WP_006864293.1">
    <property type="nucleotide sequence ID" value="NZ_ACCL02000030.1"/>
</dbReference>
<organism evidence="4 5">
    <name type="scientific">Marvinbryantia formatexigens DSM 14469</name>
    <dbReference type="NCBI Taxonomy" id="478749"/>
    <lineage>
        <taxon>Bacteria</taxon>
        <taxon>Bacillati</taxon>
        <taxon>Bacillota</taxon>
        <taxon>Clostridia</taxon>
        <taxon>Lachnospirales</taxon>
        <taxon>Lachnospiraceae</taxon>
        <taxon>Marvinbryantia</taxon>
    </lineage>
</organism>
<dbReference type="PANTHER" id="PTHR43337">
    <property type="entry name" value="XANTHINE/URACIL PERMEASE C887.17-RELATED"/>
    <property type="match status" value="1"/>
</dbReference>
<gene>
    <name evidence="4" type="ORF">BRYFOR_09540</name>
</gene>
<feature type="transmembrane region" description="Helical" evidence="3">
    <location>
        <begin position="484"/>
        <end position="511"/>
    </location>
</feature>
<feature type="transmembrane region" description="Helical" evidence="3">
    <location>
        <begin position="114"/>
        <end position="134"/>
    </location>
</feature>
<evidence type="ECO:0000313" key="5">
    <source>
        <dbReference type="Proteomes" id="UP000005561"/>
    </source>
</evidence>
<feature type="transmembrane region" description="Helical" evidence="3">
    <location>
        <begin position="531"/>
        <end position="549"/>
    </location>
</feature>
<sequence length="550" mass="59231">MMNRFFHYKDRGGTIGKEITAGLGMFFLSVCGLFINMQLIAKLSISGEYAAATSQQIAVNGEYYALTWFLSMIIAFAGSLLIGLVARLPLVQVSGLGISTVLVSMIGIETGLNYYNLLFVCFISSIIYTALVAVPGVKQFIFRALPQPVRRALPAASGLLMAWIALQLTGIINLTASNITIYGAGTNGLTENENVLLSGGVALSQYSYSTDKYHPLLLIGTIAVIFTVILFLIVRQRTKRPFFISLMGGTAFYLLVSIFRVCFDWKTKKFALDSLWGRLWMVGSEDAMQTHLSAMLKSFSFTRVLTKGSDFSAYTEAGGSVALLFAVGILTFLLLNMYESEAALQAVSKATGVFDADEQKDVQKALLCNAVINIAAPLIGTTPVSIGKESVAAGKDGAKSGLASVVASIGFLVSIFVWIVPFIFATSFSYDISFNLYGHYGTVMQLMAETGFVVADIVMVLVGVSMIAGSMYPELKKFTETAPFMTTVAGTLLLSNLAAGAALGTVCYVITALAEKKEEGDTRSLLCRIGIPQLVWCAVSVILLMLMVIR</sequence>
<dbReference type="GO" id="GO:0005345">
    <property type="term" value="F:purine nucleobase transmembrane transporter activity"/>
    <property type="evidence" value="ECO:0007669"/>
    <property type="project" value="TreeGrafter"/>
</dbReference>
<proteinExistence type="predicted"/>
<feature type="transmembrane region" description="Helical" evidence="3">
    <location>
        <begin position="317"/>
        <end position="335"/>
    </location>
</feature>
<protein>
    <submittedName>
        <fullName evidence="4">Uncharacterized protein</fullName>
    </submittedName>
</protein>
<keyword evidence="5" id="KW-1185">Reference proteome</keyword>
<evidence type="ECO:0000256" key="3">
    <source>
        <dbReference type="SAM" id="Phobius"/>
    </source>
</evidence>
<feature type="transmembrane region" description="Helical" evidence="3">
    <location>
        <begin position="155"/>
        <end position="176"/>
    </location>
</feature>
<keyword evidence="3" id="KW-0472">Membrane</keyword>
<accession>C6LLJ2</accession>
<feature type="transmembrane region" description="Helical" evidence="3">
    <location>
        <begin position="405"/>
        <end position="430"/>
    </location>
</feature>
<keyword evidence="2" id="KW-0813">Transport</keyword>
<keyword evidence="3" id="KW-1133">Transmembrane helix</keyword>
<dbReference type="EMBL" id="ACCL02000030">
    <property type="protein sequence ID" value="EET58532.1"/>
    <property type="molecule type" value="Genomic_DNA"/>
</dbReference>
<comment type="subcellular location">
    <subcellularLocation>
        <location evidence="1">Endomembrane system</location>
        <topology evidence="1">Multi-pass membrane protein</topology>
    </subcellularLocation>
</comment>
<reference evidence="4" key="1">
    <citation type="submission" date="2009-07" db="EMBL/GenBank/DDBJ databases">
        <authorList>
            <person name="Weinstock G."/>
            <person name="Sodergren E."/>
            <person name="Clifton S."/>
            <person name="Fulton L."/>
            <person name="Fulton B."/>
            <person name="Courtney L."/>
            <person name="Fronick C."/>
            <person name="Harrison M."/>
            <person name="Strong C."/>
            <person name="Farmer C."/>
            <person name="Delahaunty K."/>
            <person name="Markovic C."/>
            <person name="Hall O."/>
            <person name="Minx P."/>
            <person name="Tomlinson C."/>
            <person name="Mitreva M."/>
            <person name="Nelson J."/>
            <person name="Hou S."/>
            <person name="Wollam A."/>
            <person name="Pepin K.H."/>
            <person name="Johnson M."/>
            <person name="Bhonagiri V."/>
            <person name="Nash W.E."/>
            <person name="Warren W."/>
            <person name="Chinwalla A."/>
            <person name="Mardis E.R."/>
            <person name="Wilson R.K."/>
        </authorList>
    </citation>
    <scope>NUCLEOTIDE SEQUENCE [LARGE SCALE GENOMIC DNA]</scope>
    <source>
        <strain evidence="4">DSM 14469</strain>
    </source>
</reference>
<feature type="transmembrane region" description="Helical" evidence="3">
    <location>
        <begin position="241"/>
        <end position="259"/>
    </location>
</feature>
<feature type="transmembrane region" description="Helical" evidence="3">
    <location>
        <begin position="21"/>
        <end position="43"/>
    </location>
</feature>
<dbReference type="GO" id="GO:0005886">
    <property type="term" value="C:plasma membrane"/>
    <property type="evidence" value="ECO:0007669"/>
    <property type="project" value="TreeGrafter"/>
</dbReference>
<feature type="transmembrane region" description="Helical" evidence="3">
    <location>
        <begin position="450"/>
        <end position="472"/>
    </location>
</feature>
<dbReference type="STRING" id="168384.SAMN05660368_03943"/>
<dbReference type="OrthoDB" id="2048031at2"/>
<evidence type="ECO:0000313" key="4">
    <source>
        <dbReference type="EMBL" id="EET58532.1"/>
    </source>
</evidence>
<dbReference type="GO" id="GO:0012505">
    <property type="term" value="C:endomembrane system"/>
    <property type="evidence" value="ECO:0007669"/>
    <property type="project" value="UniProtKB-SubCell"/>
</dbReference>
<feature type="transmembrane region" description="Helical" evidence="3">
    <location>
        <begin position="63"/>
        <end position="83"/>
    </location>
</feature>
<evidence type="ECO:0000256" key="2">
    <source>
        <dbReference type="ARBA" id="ARBA00022448"/>
    </source>
</evidence>
<comment type="caution">
    <text evidence="4">The sequence shown here is derived from an EMBL/GenBank/DDBJ whole genome shotgun (WGS) entry which is preliminary data.</text>
</comment>
<feature type="transmembrane region" description="Helical" evidence="3">
    <location>
        <begin position="90"/>
        <end position="108"/>
    </location>
</feature>
<dbReference type="InterPro" id="IPR045018">
    <property type="entry name" value="Azg-like"/>
</dbReference>
<evidence type="ECO:0000256" key="1">
    <source>
        <dbReference type="ARBA" id="ARBA00004127"/>
    </source>
</evidence>
<dbReference type="Proteomes" id="UP000005561">
    <property type="component" value="Unassembled WGS sequence"/>
</dbReference>
<dbReference type="PANTHER" id="PTHR43337:SF1">
    <property type="entry name" value="XANTHINE_URACIL PERMEASE C887.17-RELATED"/>
    <property type="match status" value="1"/>
</dbReference>
<dbReference type="eggNOG" id="COG2252">
    <property type="taxonomic scope" value="Bacteria"/>
</dbReference>
<feature type="transmembrane region" description="Helical" evidence="3">
    <location>
        <begin position="213"/>
        <end position="234"/>
    </location>
</feature>
<name>C6LLJ2_9FIRM</name>
<keyword evidence="3" id="KW-0812">Transmembrane</keyword>